<dbReference type="Proteomes" id="UP001205105">
    <property type="component" value="Unassembled WGS sequence"/>
</dbReference>
<protein>
    <submittedName>
        <fullName evidence="5">Uncharacterized protein</fullName>
    </submittedName>
</protein>
<evidence type="ECO:0000313" key="5">
    <source>
        <dbReference type="EMBL" id="KAI7844430.1"/>
    </source>
</evidence>
<keyword evidence="3" id="KW-0812">Transmembrane</keyword>
<reference evidence="5" key="1">
    <citation type="submission" date="2020-11" db="EMBL/GenBank/DDBJ databases">
        <title>Chlorella ohadii genome sequencing and assembly.</title>
        <authorList>
            <person name="Murik O."/>
            <person name="Treves H."/>
            <person name="Kedem I."/>
            <person name="Shotland Y."/>
            <person name="Kaplan A."/>
        </authorList>
    </citation>
    <scope>NUCLEOTIDE SEQUENCE</scope>
    <source>
        <strain evidence="5">1</strain>
    </source>
</reference>
<feature type="transmembrane region" description="Helical" evidence="3">
    <location>
        <begin position="103"/>
        <end position="122"/>
    </location>
</feature>
<proteinExistence type="predicted"/>
<feature type="compositionally biased region" description="Basic and acidic residues" evidence="2">
    <location>
        <begin position="250"/>
        <end position="260"/>
    </location>
</feature>
<keyword evidence="6" id="KW-1185">Reference proteome</keyword>
<name>A0AAD5H8E1_9CHLO</name>
<evidence type="ECO:0000256" key="1">
    <source>
        <dbReference type="SAM" id="Coils"/>
    </source>
</evidence>
<dbReference type="AlphaFoldDB" id="A0AAD5H8E1"/>
<keyword evidence="1" id="KW-0175">Coiled coil</keyword>
<evidence type="ECO:0000313" key="4">
    <source>
        <dbReference type="EMBL" id="KAI7835267.1"/>
    </source>
</evidence>
<comment type="caution">
    <text evidence="5">The sequence shown here is derived from an EMBL/GenBank/DDBJ whole genome shotgun (WGS) entry which is preliminary data.</text>
</comment>
<feature type="coiled-coil region" evidence="1">
    <location>
        <begin position="193"/>
        <end position="235"/>
    </location>
</feature>
<evidence type="ECO:0000256" key="2">
    <source>
        <dbReference type="SAM" id="MobiDB-lite"/>
    </source>
</evidence>
<organism evidence="5 6">
    <name type="scientific">Chlorella ohadii</name>
    <dbReference type="NCBI Taxonomy" id="2649997"/>
    <lineage>
        <taxon>Eukaryota</taxon>
        <taxon>Viridiplantae</taxon>
        <taxon>Chlorophyta</taxon>
        <taxon>core chlorophytes</taxon>
        <taxon>Trebouxiophyceae</taxon>
        <taxon>Chlorellales</taxon>
        <taxon>Chlorellaceae</taxon>
        <taxon>Chlorella clade</taxon>
        <taxon>Chlorella</taxon>
    </lineage>
</organism>
<dbReference type="EMBL" id="JADXDR010000031">
    <property type="protein sequence ID" value="KAI7844430.1"/>
    <property type="molecule type" value="Genomic_DNA"/>
</dbReference>
<sequence length="260" mass="27694">MLTQAPELEAGWPAVQRLWRHLLGGRQPSCEQAPAVPGEIAEGWKAVLAALGVGALNGGLRQWEHEKQRAMQTLLVPRPLTHRKLTPKVASLLRLSDAALRSGLAWGGLMALGLGVHALCVVYRGRRMWGVDGAAAAAAASAVVHHLSRSPRTWPLPKPVKGHLQGMAWTFFFLLIAAVVLDECFGLAEADGQRKAEAAAKEAAAEVEKQQRADAAAAAQQHDAAAELLAQLEAARRGKAVGSAAAEPQLDERQQQKQPG</sequence>
<gene>
    <name evidence="5" type="ORF">COHA_002023</name>
    <name evidence="4" type="ORF">COHA_010831</name>
</gene>
<feature type="transmembrane region" description="Helical" evidence="3">
    <location>
        <begin position="167"/>
        <end position="188"/>
    </location>
</feature>
<feature type="region of interest" description="Disordered" evidence="2">
    <location>
        <begin position="239"/>
        <end position="260"/>
    </location>
</feature>
<accession>A0AAD5H8E1</accession>
<keyword evidence="3" id="KW-0472">Membrane</keyword>
<evidence type="ECO:0000313" key="6">
    <source>
        <dbReference type="Proteomes" id="UP001205105"/>
    </source>
</evidence>
<keyword evidence="3" id="KW-1133">Transmembrane helix</keyword>
<dbReference type="EMBL" id="JADXDR010000359">
    <property type="protein sequence ID" value="KAI7835267.1"/>
    <property type="molecule type" value="Genomic_DNA"/>
</dbReference>
<feature type="transmembrane region" description="Helical" evidence="3">
    <location>
        <begin position="129"/>
        <end position="147"/>
    </location>
</feature>
<evidence type="ECO:0000256" key="3">
    <source>
        <dbReference type="SAM" id="Phobius"/>
    </source>
</evidence>